<proteinExistence type="predicted"/>
<accession>A0A4C1TCE7</accession>
<sequence length="170" mass="19285">MVMITTKQLQFLKVLCKTEDVTLTQDLLMEIARREEALFEESRNLAAHHCQLKAECYQKAKEAIWSGNGGAAIYYSQIANLHIKKIDVYNHRAANCIMDVHKSTQNNPDLLDLHYLYLIEALGCLDLFLDRHITGLRVTSRNYKHVFIITGRGKHSAGGVSTIKNKVKGD</sequence>
<comment type="caution">
    <text evidence="2">The sequence shown here is derived from an EMBL/GenBank/DDBJ whole genome shotgun (WGS) entry which is preliminary data.</text>
</comment>
<dbReference type="GO" id="GO:0005634">
    <property type="term" value="C:nucleus"/>
    <property type="evidence" value="ECO:0007669"/>
    <property type="project" value="TreeGrafter"/>
</dbReference>
<dbReference type="SUPFAM" id="SSF160443">
    <property type="entry name" value="SMR domain-like"/>
    <property type="match status" value="1"/>
</dbReference>
<gene>
    <name evidence="2" type="primary">N4BP2</name>
    <name evidence="2" type="ORF">EVAR_73176_1</name>
</gene>
<dbReference type="InterPro" id="IPR052772">
    <property type="entry name" value="Endo/PolyKinase_Domain-Protein"/>
</dbReference>
<dbReference type="InterPro" id="IPR013899">
    <property type="entry name" value="DUF1771"/>
</dbReference>
<dbReference type="InterPro" id="IPR036063">
    <property type="entry name" value="Smr_dom_sf"/>
</dbReference>
<dbReference type="EMBL" id="BGZK01009165">
    <property type="protein sequence ID" value="GBP11270.1"/>
    <property type="molecule type" value="Genomic_DNA"/>
</dbReference>
<organism evidence="2 3">
    <name type="scientific">Eumeta variegata</name>
    <name type="common">Bagworm moth</name>
    <name type="synonym">Eumeta japonica</name>
    <dbReference type="NCBI Taxonomy" id="151549"/>
    <lineage>
        <taxon>Eukaryota</taxon>
        <taxon>Metazoa</taxon>
        <taxon>Ecdysozoa</taxon>
        <taxon>Arthropoda</taxon>
        <taxon>Hexapoda</taxon>
        <taxon>Insecta</taxon>
        <taxon>Pterygota</taxon>
        <taxon>Neoptera</taxon>
        <taxon>Endopterygota</taxon>
        <taxon>Lepidoptera</taxon>
        <taxon>Glossata</taxon>
        <taxon>Ditrysia</taxon>
        <taxon>Tineoidea</taxon>
        <taxon>Psychidae</taxon>
        <taxon>Oiketicinae</taxon>
        <taxon>Eumeta</taxon>
    </lineage>
</organism>
<dbReference type="PROSITE" id="PS50828">
    <property type="entry name" value="SMR"/>
    <property type="match status" value="1"/>
</dbReference>
<dbReference type="PANTHER" id="PTHR46535">
    <property type="entry name" value="NEDD4-BINDING PROTEIN 2"/>
    <property type="match status" value="1"/>
</dbReference>
<dbReference type="AlphaFoldDB" id="A0A4C1TCE7"/>
<evidence type="ECO:0000313" key="2">
    <source>
        <dbReference type="EMBL" id="GBP11270.1"/>
    </source>
</evidence>
<keyword evidence="3" id="KW-1185">Reference proteome</keyword>
<dbReference type="SMART" id="SM01162">
    <property type="entry name" value="DUF1771"/>
    <property type="match status" value="1"/>
</dbReference>
<feature type="domain" description="Smr" evidence="1">
    <location>
        <begin position="111"/>
        <end position="170"/>
    </location>
</feature>
<evidence type="ECO:0000259" key="1">
    <source>
        <dbReference type="PROSITE" id="PS50828"/>
    </source>
</evidence>
<evidence type="ECO:0000313" key="3">
    <source>
        <dbReference type="Proteomes" id="UP000299102"/>
    </source>
</evidence>
<dbReference type="Pfam" id="PF08590">
    <property type="entry name" value="DUF1771"/>
    <property type="match status" value="1"/>
</dbReference>
<dbReference type="PANTHER" id="PTHR46535:SF1">
    <property type="entry name" value="NEDD4-BINDING PROTEIN 2"/>
    <property type="match status" value="1"/>
</dbReference>
<dbReference type="GO" id="GO:0004519">
    <property type="term" value="F:endonuclease activity"/>
    <property type="evidence" value="ECO:0007669"/>
    <property type="project" value="TreeGrafter"/>
</dbReference>
<dbReference type="Gene3D" id="3.30.1370.110">
    <property type="match status" value="1"/>
</dbReference>
<dbReference type="OrthoDB" id="3231855at2759"/>
<dbReference type="Proteomes" id="UP000299102">
    <property type="component" value="Unassembled WGS sequence"/>
</dbReference>
<reference evidence="2 3" key="1">
    <citation type="journal article" date="2019" name="Commun. Biol.">
        <title>The bagworm genome reveals a unique fibroin gene that provides high tensile strength.</title>
        <authorList>
            <person name="Kono N."/>
            <person name="Nakamura H."/>
            <person name="Ohtoshi R."/>
            <person name="Tomita M."/>
            <person name="Numata K."/>
            <person name="Arakawa K."/>
        </authorList>
    </citation>
    <scope>NUCLEOTIDE SEQUENCE [LARGE SCALE GENOMIC DNA]</scope>
</reference>
<dbReference type="STRING" id="151549.A0A4C1TCE7"/>
<protein>
    <submittedName>
        <fullName evidence="2">NEDD4-binding protein 2</fullName>
    </submittedName>
</protein>
<dbReference type="SMART" id="SM00463">
    <property type="entry name" value="SMR"/>
    <property type="match status" value="1"/>
</dbReference>
<name>A0A4C1TCE7_EUMVA</name>
<dbReference type="InterPro" id="IPR002625">
    <property type="entry name" value="Smr_dom"/>
</dbReference>